<dbReference type="RefSeq" id="WP_133614916.1">
    <property type="nucleotide sequence ID" value="NZ_SNYW01000013.1"/>
</dbReference>
<comment type="caution">
    <text evidence="9">The sequence shown here is derived from an EMBL/GenBank/DDBJ whole genome shotgun (WGS) entry which is preliminary data.</text>
</comment>
<dbReference type="GO" id="GO:0055085">
    <property type="term" value="P:transmembrane transport"/>
    <property type="evidence" value="ECO:0007669"/>
    <property type="project" value="InterPro"/>
</dbReference>
<evidence type="ECO:0000313" key="10">
    <source>
        <dbReference type="Proteomes" id="UP000295783"/>
    </source>
</evidence>
<dbReference type="PROSITE" id="PS50928">
    <property type="entry name" value="ABC_TM1"/>
    <property type="match status" value="1"/>
</dbReference>
<keyword evidence="10" id="KW-1185">Reference proteome</keyword>
<protein>
    <submittedName>
        <fullName evidence="9">Carbohydrate ABC transporter membrane protein 1 (CUT1 family)</fullName>
    </submittedName>
</protein>
<dbReference type="InterPro" id="IPR035906">
    <property type="entry name" value="MetI-like_sf"/>
</dbReference>
<dbReference type="InterPro" id="IPR000515">
    <property type="entry name" value="MetI-like"/>
</dbReference>
<dbReference type="CDD" id="cd06261">
    <property type="entry name" value="TM_PBP2"/>
    <property type="match status" value="1"/>
</dbReference>
<dbReference type="Proteomes" id="UP000295783">
    <property type="component" value="Unassembled WGS sequence"/>
</dbReference>
<dbReference type="GO" id="GO:0005886">
    <property type="term" value="C:plasma membrane"/>
    <property type="evidence" value="ECO:0007669"/>
    <property type="project" value="UniProtKB-SubCell"/>
</dbReference>
<feature type="transmembrane region" description="Helical" evidence="7">
    <location>
        <begin position="160"/>
        <end position="179"/>
    </location>
</feature>
<dbReference type="EMBL" id="SNYW01000013">
    <property type="protein sequence ID" value="TDQ78415.1"/>
    <property type="molecule type" value="Genomic_DNA"/>
</dbReference>
<evidence type="ECO:0000256" key="6">
    <source>
        <dbReference type="ARBA" id="ARBA00023136"/>
    </source>
</evidence>
<dbReference type="SUPFAM" id="SSF161098">
    <property type="entry name" value="MetI-like"/>
    <property type="match status" value="1"/>
</dbReference>
<keyword evidence="5 7" id="KW-1133">Transmembrane helix</keyword>
<name>A0A4R6WEV7_9PROT</name>
<keyword evidence="4 7" id="KW-0812">Transmembrane</keyword>
<keyword evidence="3" id="KW-1003">Cell membrane</keyword>
<evidence type="ECO:0000256" key="7">
    <source>
        <dbReference type="RuleBase" id="RU363032"/>
    </source>
</evidence>
<accession>A0A4R6WEV7</accession>
<gene>
    <name evidence="9" type="ORF">A8950_3463</name>
</gene>
<dbReference type="Pfam" id="PF00528">
    <property type="entry name" value="BPD_transp_1"/>
    <property type="match status" value="1"/>
</dbReference>
<keyword evidence="6 7" id="KW-0472">Membrane</keyword>
<dbReference type="SUPFAM" id="SSF160964">
    <property type="entry name" value="MalF N-terminal region-like"/>
    <property type="match status" value="1"/>
</dbReference>
<dbReference type="PANTHER" id="PTHR43005">
    <property type="entry name" value="BLR7065 PROTEIN"/>
    <property type="match status" value="1"/>
</dbReference>
<sequence>MTAHTGDKAQIRPQIRRRNKAAWYGAYFLLPALVYIFTIIIYPLFYSLYASFTDLRLTFPVTRFVGFDTYAQTLGNDVFHDSIIVTGIFLVTAIVVETILGFLLALSFSRMTGTHPVMRALIMLPLIATPVTVGLIWKLMLNSDFGIINQLTDSLGLARILWLADPKMALVSIVLMDVWQWTPFMFLIMLAGLEGLPRDVFEAAEVDGASALQILRRITVPLMKRIIAVAVVFRFMFAIATFDTVFVLTKGGPARATDIITLFIQREGLVNLNVASASAASFLLLIMVLVLTLILFKRGLADAR</sequence>
<comment type="similarity">
    <text evidence="7">Belongs to the binding-protein-dependent transport system permease family.</text>
</comment>
<evidence type="ECO:0000259" key="8">
    <source>
        <dbReference type="PROSITE" id="PS50928"/>
    </source>
</evidence>
<evidence type="ECO:0000256" key="3">
    <source>
        <dbReference type="ARBA" id="ARBA00022475"/>
    </source>
</evidence>
<feature type="transmembrane region" description="Helical" evidence="7">
    <location>
        <begin position="21"/>
        <end position="45"/>
    </location>
</feature>
<evidence type="ECO:0000256" key="2">
    <source>
        <dbReference type="ARBA" id="ARBA00022448"/>
    </source>
</evidence>
<proteinExistence type="inferred from homology"/>
<dbReference type="AlphaFoldDB" id="A0A4R6WEV7"/>
<evidence type="ECO:0000256" key="1">
    <source>
        <dbReference type="ARBA" id="ARBA00004651"/>
    </source>
</evidence>
<organism evidence="9 10">
    <name type="scientific">Dongia mobilis</name>
    <dbReference type="NCBI Taxonomy" id="578943"/>
    <lineage>
        <taxon>Bacteria</taxon>
        <taxon>Pseudomonadati</taxon>
        <taxon>Pseudomonadota</taxon>
        <taxon>Alphaproteobacteria</taxon>
        <taxon>Rhodospirillales</taxon>
        <taxon>Dongiaceae</taxon>
        <taxon>Dongia</taxon>
    </lineage>
</organism>
<dbReference type="Gene3D" id="1.10.3720.10">
    <property type="entry name" value="MetI-like"/>
    <property type="match status" value="1"/>
</dbReference>
<keyword evidence="2 7" id="KW-0813">Transport</keyword>
<dbReference type="OrthoDB" id="9805108at2"/>
<feature type="transmembrane region" description="Helical" evidence="7">
    <location>
        <begin position="269"/>
        <end position="296"/>
    </location>
</feature>
<feature type="transmembrane region" description="Helical" evidence="7">
    <location>
        <begin position="226"/>
        <end position="249"/>
    </location>
</feature>
<feature type="transmembrane region" description="Helical" evidence="7">
    <location>
        <begin position="83"/>
        <end position="108"/>
    </location>
</feature>
<evidence type="ECO:0000313" key="9">
    <source>
        <dbReference type="EMBL" id="TDQ78415.1"/>
    </source>
</evidence>
<evidence type="ECO:0000256" key="4">
    <source>
        <dbReference type="ARBA" id="ARBA00022692"/>
    </source>
</evidence>
<feature type="transmembrane region" description="Helical" evidence="7">
    <location>
        <begin position="120"/>
        <end position="140"/>
    </location>
</feature>
<evidence type="ECO:0000256" key="5">
    <source>
        <dbReference type="ARBA" id="ARBA00022989"/>
    </source>
</evidence>
<dbReference type="PANTHER" id="PTHR43005:SF1">
    <property type="entry name" value="SPERMIDINE_PUTRESCINE TRANSPORT SYSTEM PERMEASE PROTEIN"/>
    <property type="match status" value="1"/>
</dbReference>
<feature type="domain" description="ABC transmembrane type-1" evidence="8">
    <location>
        <begin position="83"/>
        <end position="295"/>
    </location>
</feature>
<reference evidence="9 10" key="1">
    <citation type="submission" date="2019-03" db="EMBL/GenBank/DDBJ databases">
        <title>Genomic Encyclopedia of Type Strains, Phase III (KMG-III): the genomes of soil and plant-associated and newly described type strains.</title>
        <authorList>
            <person name="Whitman W."/>
        </authorList>
    </citation>
    <scope>NUCLEOTIDE SEQUENCE [LARGE SCALE GENOMIC DNA]</scope>
    <source>
        <strain evidence="9 10">CGMCC 1.7660</strain>
    </source>
</reference>
<comment type="subcellular location">
    <subcellularLocation>
        <location evidence="1 7">Cell membrane</location>
        <topology evidence="1 7">Multi-pass membrane protein</topology>
    </subcellularLocation>
</comment>